<evidence type="ECO:0000256" key="1">
    <source>
        <dbReference type="ARBA" id="ARBA00000085"/>
    </source>
</evidence>
<comment type="catalytic activity">
    <reaction evidence="1">
        <text>ATP + protein L-histidine = ADP + protein N-phospho-L-histidine.</text>
        <dbReference type="EC" id="2.7.13.3"/>
    </reaction>
</comment>
<dbReference type="PRINTS" id="PR00344">
    <property type="entry name" value="BCTRLSENSOR"/>
</dbReference>
<feature type="domain" description="Histidine kinase" evidence="4">
    <location>
        <begin position="266"/>
        <end position="471"/>
    </location>
</feature>
<keyword evidence="3" id="KW-0597">Phosphoprotein</keyword>
<dbReference type="AlphaFoldDB" id="A0A917Q691"/>
<dbReference type="Pfam" id="PF00512">
    <property type="entry name" value="HisKA"/>
    <property type="match status" value="1"/>
</dbReference>
<dbReference type="InterPro" id="IPR004358">
    <property type="entry name" value="Sig_transdc_His_kin-like_C"/>
</dbReference>
<dbReference type="SUPFAM" id="SSF47384">
    <property type="entry name" value="Homodimeric domain of signal transducing histidine kinase"/>
    <property type="match status" value="1"/>
</dbReference>
<dbReference type="InterPro" id="IPR036097">
    <property type="entry name" value="HisK_dim/P_sf"/>
</dbReference>
<dbReference type="CDD" id="cd00082">
    <property type="entry name" value="HisKA"/>
    <property type="match status" value="1"/>
</dbReference>
<evidence type="ECO:0000259" key="4">
    <source>
        <dbReference type="PROSITE" id="PS50109"/>
    </source>
</evidence>
<dbReference type="Pfam" id="PF02518">
    <property type="entry name" value="HATPase_c"/>
    <property type="match status" value="1"/>
</dbReference>
<dbReference type="InterPro" id="IPR003594">
    <property type="entry name" value="HATPase_dom"/>
</dbReference>
<evidence type="ECO:0000256" key="2">
    <source>
        <dbReference type="ARBA" id="ARBA00012438"/>
    </source>
</evidence>
<evidence type="ECO:0000313" key="6">
    <source>
        <dbReference type="Proteomes" id="UP000600449"/>
    </source>
</evidence>
<proteinExistence type="predicted"/>
<evidence type="ECO:0000313" key="5">
    <source>
        <dbReference type="EMBL" id="GGK29075.1"/>
    </source>
</evidence>
<dbReference type="Proteomes" id="UP000600449">
    <property type="component" value="Unassembled WGS sequence"/>
</dbReference>
<dbReference type="SMART" id="SM00388">
    <property type="entry name" value="HisKA"/>
    <property type="match status" value="1"/>
</dbReference>
<dbReference type="PROSITE" id="PS50109">
    <property type="entry name" value="HIS_KIN"/>
    <property type="match status" value="1"/>
</dbReference>
<evidence type="ECO:0000256" key="3">
    <source>
        <dbReference type="ARBA" id="ARBA00022553"/>
    </source>
</evidence>
<dbReference type="Gene3D" id="3.30.565.10">
    <property type="entry name" value="Histidine kinase-like ATPase, C-terminal domain"/>
    <property type="match status" value="1"/>
</dbReference>
<name>A0A917Q691_9HYPH</name>
<gene>
    <name evidence="5" type="ORF">GCM10011322_14390</name>
</gene>
<dbReference type="PANTHER" id="PTHR43547">
    <property type="entry name" value="TWO-COMPONENT HISTIDINE KINASE"/>
    <property type="match status" value="1"/>
</dbReference>
<dbReference type="Gene3D" id="1.10.287.130">
    <property type="match status" value="1"/>
</dbReference>
<dbReference type="EC" id="2.7.13.3" evidence="2"/>
<dbReference type="GO" id="GO:0000155">
    <property type="term" value="F:phosphorelay sensor kinase activity"/>
    <property type="evidence" value="ECO:0007669"/>
    <property type="project" value="InterPro"/>
</dbReference>
<dbReference type="PANTHER" id="PTHR43547:SF2">
    <property type="entry name" value="HYBRID SIGNAL TRANSDUCTION HISTIDINE KINASE C"/>
    <property type="match status" value="1"/>
</dbReference>
<dbReference type="RefSeq" id="WP_188911182.1">
    <property type="nucleotide sequence ID" value="NZ_BMMF01000004.1"/>
</dbReference>
<sequence>MRIASSRRWPLTLLLPLGVSITMFAVAVGTTQIGLAILESREVRALEAKATIFLNALAGVVAPRLDGGEAAVADLLDDPLAFRETMAEESLVARWRGPDGETRSVSRGDPGGADMAQALAAIAAAPAGAVTFTRAEPGVRAIIARAYEVEGTRLELVAALDASDIVAELSRDEAWAIVIDLVLASIAALFTFVITRRAVAPLDALASELVRQDGSGTAQPRRVSAEISRLREAIATRLEAEEARSQALADLGEKERDALLAKLAAGLAHEVRNPLAGLLNGVSTLRRFGDKEEVRAQTLDLIERGLRSIERVADAMLSTYRPAPGRMRFSREDLMDIQLLVAPEARRRHVALDWSVEDMRPIAADTDALRQVLLNLLLNACKASPDHGRVGLSVGQDAGATTFVVSDSGEGMPEDVLAFVTSGRSTTPLTKGKGLGLWMVSRLIDDLSGQIRVESRTGEGTRVIVRLPVGPQDEAIGAPARAAEAAS</sequence>
<dbReference type="SMART" id="SM00387">
    <property type="entry name" value="HATPase_c"/>
    <property type="match status" value="1"/>
</dbReference>
<accession>A0A917Q691</accession>
<dbReference type="EMBL" id="BMMF01000004">
    <property type="protein sequence ID" value="GGK29075.1"/>
    <property type="molecule type" value="Genomic_DNA"/>
</dbReference>
<organism evidence="5 6">
    <name type="scientific">Salinarimonas ramus</name>
    <dbReference type="NCBI Taxonomy" id="690164"/>
    <lineage>
        <taxon>Bacteria</taxon>
        <taxon>Pseudomonadati</taxon>
        <taxon>Pseudomonadota</taxon>
        <taxon>Alphaproteobacteria</taxon>
        <taxon>Hyphomicrobiales</taxon>
        <taxon>Salinarimonadaceae</taxon>
        <taxon>Salinarimonas</taxon>
    </lineage>
</organism>
<comment type="caution">
    <text evidence="5">The sequence shown here is derived from an EMBL/GenBank/DDBJ whole genome shotgun (WGS) entry which is preliminary data.</text>
</comment>
<dbReference type="InterPro" id="IPR003661">
    <property type="entry name" value="HisK_dim/P_dom"/>
</dbReference>
<protein>
    <recommendedName>
        <fullName evidence="2">histidine kinase</fullName>
        <ecNumber evidence="2">2.7.13.3</ecNumber>
    </recommendedName>
</protein>
<dbReference type="SUPFAM" id="SSF55874">
    <property type="entry name" value="ATPase domain of HSP90 chaperone/DNA topoisomerase II/histidine kinase"/>
    <property type="match status" value="1"/>
</dbReference>
<keyword evidence="6" id="KW-1185">Reference proteome</keyword>
<dbReference type="InterPro" id="IPR036890">
    <property type="entry name" value="HATPase_C_sf"/>
</dbReference>
<dbReference type="InterPro" id="IPR005467">
    <property type="entry name" value="His_kinase_dom"/>
</dbReference>
<reference evidence="5 6" key="1">
    <citation type="journal article" date="2014" name="Int. J. Syst. Evol. Microbiol.">
        <title>Complete genome sequence of Corynebacterium casei LMG S-19264T (=DSM 44701T), isolated from a smear-ripened cheese.</title>
        <authorList>
            <consortium name="US DOE Joint Genome Institute (JGI-PGF)"/>
            <person name="Walter F."/>
            <person name="Albersmeier A."/>
            <person name="Kalinowski J."/>
            <person name="Ruckert C."/>
        </authorList>
    </citation>
    <scope>NUCLEOTIDE SEQUENCE [LARGE SCALE GENOMIC DNA]</scope>
    <source>
        <strain evidence="5 6">CGMCC 1.9161</strain>
    </source>
</reference>